<keyword evidence="4" id="KW-1185">Reference proteome</keyword>
<accession>A0A521BK13</accession>
<evidence type="ECO:0000313" key="3">
    <source>
        <dbReference type="EMBL" id="SMO47453.1"/>
    </source>
</evidence>
<name>A0A521BK13_9SPHI</name>
<reference evidence="3 4" key="1">
    <citation type="submission" date="2017-05" db="EMBL/GenBank/DDBJ databases">
        <authorList>
            <person name="Varghese N."/>
            <person name="Submissions S."/>
        </authorList>
    </citation>
    <scope>NUCLEOTIDE SEQUENCE [LARGE SCALE GENOMIC DNA]</scope>
    <source>
        <strain evidence="3 4">DSM 21342</strain>
    </source>
</reference>
<dbReference type="OrthoDB" id="9765462at2"/>
<dbReference type="Proteomes" id="UP000315971">
    <property type="component" value="Unassembled WGS sequence"/>
</dbReference>
<dbReference type="GO" id="GO:0004151">
    <property type="term" value="F:dihydroorotase activity"/>
    <property type="evidence" value="ECO:0007669"/>
    <property type="project" value="InterPro"/>
</dbReference>
<dbReference type="InterPro" id="IPR004722">
    <property type="entry name" value="DHOase"/>
</dbReference>
<dbReference type="CDD" id="cd01317">
    <property type="entry name" value="DHOase_IIa"/>
    <property type="match status" value="1"/>
</dbReference>
<dbReference type="InterPro" id="IPR050138">
    <property type="entry name" value="DHOase/Allantoinase_Hydrolase"/>
</dbReference>
<dbReference type="GO" id="GO:0004038">
    <property type="term" value="F:allantoinase activity"/>
    <property type="evidence" value="ECO:0007669"/>
    <property type="project" value="TreeGrafter"/>
</dbReference>
<evidence type="ECO:0000256" key="1">
    <source>
        <dbReference type="ARBA" id="ARBA00022975"/>
    </source>
</evidence>
<evidence type="ECO:0000259" key="2">
    <source>
        <dbReference type="Pfam" id="PF12890"/>
    </source>
</evidence>
<dbReference type="InterPro" id="IPR032466">
    <property type="entry name" value="Metal_Hydrolase"/>
</dbReference>
<dbReference type="GO" id="GO:0006145">
    <property type="term" value="P:purine nucleobase catabolic process"/>
    <property type="evidence" value="ECO:0007669"/>
    <property type="project" value="TreeGrafter"/>
</dbReference>
<dbReference type="NCBIfam" id="TIGR00857">
    <property type="entry name" value="pyrC_multi"/>
    <property type="match status" value="1"/>
</dbReference>
<dbReference type="SUPFAM" id="SSF51556">
    <property type="entry name" value="Metallo-dependent hydrolases"/>
    <property type="match status" value="1"/>
</dbReference>
<gene>
    <name evidence="3" type="ORF">SAMN06265350_102261</name>
</gene>
<dbReference type="PANTHER" id="PTHR43668:SF2">
    <property type="entry name" value="ALLANTOINASE"/>
    <property type="match status" value="1"/>
</dbReference>
<dbReference type="GO" id="GO:0006221">
    <property type="term" value="P:pyrimidine nucleotide biosynthetic process"/>
    <property type="evidence" value="ECO:0007669"/>
    <property type="project" value="UniProtKB-KW"/>
</dbReference>
<sequence length="423" mass="45620">MNLLIKSATIVDPNSTFNGQVLDLLIEKGVVVKIGKGIEKSGVEVYDAAGQYISPGWMDMNVTFGDPGLETKEDVDTGCAAAAAGGFTAVALMPNTNPPLHSKSEIEYVKNRAKGKLVDVLPIGTISQKREGKDISEMFDMTQSGAVAFSDGNKPIQDAGLMMRSLQYASAFGGLIISYAEDAAIADKAKMNEGPTSTLLGMKGIPNLAEELMVARDIYLAEYTGSKLHFTTVSTAGAVSQIKAARKKGLQITADVAAHHLLLDDSVLEGFDSNFKVKPPLRDKKDIKALKDGLKDGTIDAVVSQHTPHEIEFKEVEFEVASYGITGLETVFPLLNMSCEKVLSLEKMVYTLAISPREILGLEVPAISEQSKANLTIFDTDHEWTLSESNIKSRSKNTPFIGKQLKGKAFAVINNNQFIKSIA</sequence>
<dbReference type="InterPro" id="IPR011059">
    <property type="entry name" value="Metal-dep_hydrolase_composite"/>
</dbReference>
<evidence type="ECO:0000313" key="4">
    <source>
        <dbReference type="Proteomes" id="UP000315971"/>
    </source>
</evidence>
<dbReference type="Gene3D" id="3.20.20.140">
    <property type="entry name" value="Metal-dependent hydrolases"/>
    <property type="match status" value="1"/>
</dbReference>
<feature type="domain" description="Dihydroorotase catalytic" evidence="2">
    <location>
        <begin position="50"/>
        <end position="235"/>
    </location>
</feature>
<dbReference type="EMBL" id="FXSZ01000002">
    <property type="protein sequence ID" value="SMO47453.1"/>
    <property type="molecule type" value="Genomic_DNA"/>
</dbReference>
<dbReference type="GO" id="GO:0005737">
    <property type="term" value="C:cytoplasm"/>
    <property type="evidence" value="ECO:0007669"/>
    <property type="project" value="TreeGrafter"/>
</dbReference>
<dbReference type="SUPFAM" id="SSF51338">
    <property type="entry name" value="Composite domain of metallo-dependent hydrolases"/>
    <property type="match status" value="1"/>
</dbReference>
<dbReference type="AlphaFoldDB" id="A0A521BK13"/>
<dbReference type="InterPro" id="IPR024403">
    <property type="entry name" value="DHOase_cat"/>
</dbReference>
<dbReference type="GO" id="GO:0046872">
    <property type="term" value="F:metal ion binding"/>
    <property type="evidence" value="ECO:0007669"/>
    <property type="project" value="InterPro"/>
</dbReference>
<proteinExistence type="predicted"/>
<dbReference type="PANTHER" id="PTHR43668">
    <property type="entry name" value="ALLANTOINASE"/>
    <property type="match status" value="1"/>
</dbReference>
<dbReference type="RefSeq" id="WP_142601803.1">
    <property type="nucleotide sequence ID" value="NZ_FXSZ01000002.1"/>
</dbReference>
<protein>
    <submittedName>
        <fullName evidence="3">Dihydroorotase</fullName>
    </submittedName>
</protein>
<dbReference type="Gene3D" id="2.30.40.10">
    <property type="entry name" value="Urease, subunit C, domain 1"/>
    <property type="match status" value="1"/>
</dbReference>
<keyword evidence="1" id="KW-0665">Pyrimidine biosynthesis</keyword>
<dbReference type="Pfam" id="PF12890">
    <property type="entry name" value="DHOase"/>
    <property type="match status" value="1"/>
</dbReference>
<organism evidence="3 4">
    <name type="scientific">Solitalea koreensis</name>
    <dbReference type="NCBI Taxonomy" id="543615"/>
    <lineage>
        <taxon>Bacteria</taxon>
        <taxon>Pseudomonadati</taxon>
        <taxon>Bacteroidota</taxon>
        <taxon>Sphingobacteriia</taxon>
        <taxon>Sphingobacteriales</taxon>
        <taxon>Sphingobacteriaceae</taxon>
        <taxon>Solitalea</taxon>
    </lineage>
</organism>